<dbReference type="HOGENOM" id="CLU_025927_0_0_14"/>
<dbReference type="KEGG" id="mcd:MCRO_0450"/>
<dbReference type="AlphaFoldDB" id="D5E5N4"/>
<evidence type="ECO:0000313" key="4">
    <source>
        <dbReference type="Proteomes" id="UP000001845"/>
    </source>
</evidence>
<evidence type="ECO:0000313" key="3">
    <source>
        <dbReference type="EMBL" id="ADE19683.1"/>
    </source>
</evidence>
<reference evidence="3 4" key="3">
    <citation type="journal article" date="2011" name="J. Bacteriol.">
        <title>Genome sequences of Mycoplasma alligatoris A21JP2T and Mycoplasma crocodyli MP145T.</title>
        <authorList>
            <person name="Brown D.R."/>
            <person name="Farmerie W.G."/>
            <person name="May M."/>
            <person name="Benders G.A."/>
            <person name="Durkin A.S."/>
            <person name="Hlavinka K."/>
            <person name="Hostetler J."/>
            <person name="Jackson J."/>
            <person name="Johnson J."/>
            <person name="Miller R.H."/>
            <person name="Paralanov V."/>
            <person name="Radune D."/>
            <person name="Szczypinski B."/>
            <person name="Glass J.I."/>
        </authorList>
    </citation>
    <scope>NUCLEOTIDE SEQUENCE [LARGE SCALE GENOMIC DNA]</scope>
    <source>
        <strain evidence="4">ATCC 51981 / MP145</strain>
    </source>
</reference>
<name>D5E5N4_MYCCM</name>
<feature type="chain" id="PRO_5003070515" evidence="2">
    <location>
        <begin position="24"/>
        <end position="618"/>
    </location>
</feature>
<sequence length="618" mass="71693">MKKNKKLITLLQVWSAVSLPTFCLISCVKNTNDKDKSTNNKDNGTSTEEDNNKILPSEMKDKFNYFKTDKIINNNFNTFYQDLFDSATNEVPTVLISRNASQAYIALLLQMIGDLEISNGTSFANIENNDILLLVDQMTYNSKKTEKQKFNFKDILDKYKNDKQKDLAIYHNLNQIDPTKDVPYERFLTNKENGIDSLVELKTYLKKWLDKNNDQKFDFYIPELSWFETKDDTKLWDFITKHANKIIFITDGNALTWQDVSGTFNSYFDKLNNQISPIVPIQDLKKDIEKRYSTYAKETKQDKKLPKWLEEFKLDSKIRMYSWTNGSKNENNKITMNYSPVDFFALDQDMNLNGKVINSEKNIIGFEINDFSDLLISNASMYDKKKKNVIWSGSSLFISKDSNKRNEFRFNNLPHAKYELQNLIKAFQVKFPPSEYNWLFKLHPYFRDGEESLNYIKEIAPDITHPIVIKSSASIENIITYDIHQLKNGKEAFLFDKEDQKNINSIPKTTFIGGQPSTSLLSSVMHLISSSLNISLNQANRYINPANFPYPSSYHTITRDTTYVKPSVGKSINLKSLEKIYKDLIDAELFPTLDSFVSANDIIEKYLGKEKTINPFLK</sequence>
<proteinExistence type="predicted"/>
<gene>
    <name evidence="3" type="ordered locus">MCRO_0450</name>
</gene>
<keyword evidence="4" id="KW-1185">Reference proteome</keyword>
<accession>D5E5N4</accession>
<evidence type="ECO:0000256" key="1">
    <source>
        <dbReference type="SAM" id="MobiDB-lite"/>
    </source>
</evidence>
<dbReference type="eggNOG" id="ENOG502ZPDA">
    <property type="taxonomic scope" value="Bacteria"/>
</dbReference>
<protein>
    <submittedName>
        <fullName evidence="3">Lipoprotein</fullName>
    </submittedName>
</protein>
<keyword evidence="3" id="KW-0449">Lipoprotein</keyword>
<organism evidence="3 4">
    <name type="scientific">Mycoplasma crocodyli (strain ATCC 51981 / MP145)</name>
    <dbReference type="NCBI Taxonomy" id="512564"/>
    <lineage>
        <taxon>Bacteria</taxon>
        <taxon>Bacillati</taxon>
        <taxon>Mycoplasmatota</taxon>
        <taxon>Mollicutes</taxon>
        <taxon>Mycoplasmataceae</taxon>
        <taxon>Mycoplasma</taxon>
    </lineage>
</organism>
<dbReference type="EMBL" id="CP001991">
    <property type="protein sequence ID" value="ADE19683.1"/>
    <property type="molecule type" value="Genomic_DNA"/>
</dbReference>
<reference evidence="4" key="1">
    <citation type="submission" date="2010-03" db="EMBL/GenBank/DDBJ databases">
        <title>The complete genome of Mycoplasma crocodyli MP145.</title>
        <authorList>
            <person name="Glass J.I."/>
            <person name="Durkin A.S."/>
            <person name="Hostetler J."/>
            <person name="Jackson J."/>
            <person name="Johnson J."/>
            <person name="May M.A."/>
            <person name="Paralanov V."/>
            <person name="Radune D."/>
            <person name="Szczypinski B."/>
            <person name="Brown D.R."/>
        </authorList>
    </citation>
    <scope>NUCLEOTIDE SEQUENCE [LARGE SCALE GENOMIC DNA]</scope>
    <source>
        <strain evidence="4">ATCC 51981 / MP145</strain>
    </source>
</reference>
<keyword evidence="2" id="KW-0732">Signal</keyword>
<feature type="region of interest" description="Disordered" evidence="1">
    <location>
        <begin position="34"/>
        <end position="53"/>
    </location>
</feature>
<dbReference type="STRING" id="512564.MCRO_0450"/>
<dbReference type="Proteomes" id="UP000001845">
    <property type="component" value="Chromosome"/>
</dbReference>
<feature type="signal peptide" evidence="2">
    <location>
        <begin position="1"/>
        <end position="23"/>
    </location>
</feature>
<evidence type="ECO:0000256" key="2">
    <source>
        <dbReference type="SAM" id="SignalP"/>
    </source>
</evidence>
<dbReference type="RefSeq" id="WP_013054459.1">
    <property type="nucleotide sequence ID" value="NC_014014.1"/>
</dbReference>
<reference key="2">
    <citation type="submission" date="2010-03" db="EMBL/GenBank/DDBJ databases">
        <authorList>
            <person name="Ma Z."/>
            <person name="Wang X."/>
            <person name="Liu H."/>
        </authorList>
    </citation>
    <scope>NUCLEOTIDE SEQUENCE</scope>
    <source>
        <strain>MP145</strain>
    </source>
</reference>
<dbReference type="OrthoDB" id="395330at2"/>